<keyword evidence="1" id="KW-0732">Signal</keyword>
<dbReference type="InterPro" id="IPR006311">
    <property type="entry name" value="TAT_signal"/>
</dbReference>
<evidence type="ECO:0000313" key="3">
    <source>
        <dbReference type="EMBL" id="GLT24667.1"/>
    </source>
</evidence>
<feature type="domain" description="Ice-binding protein C-terminal" evidence="2">
    <location>
        <begin position="190"/>
        <end position="213"/>
    </location>
</feature>
<gene>
    <name evidence="3" type="ORF">GCM10007933_41590</name>
</gene>
<dbReference type="Proteomes" id="UP001157167">
    <property type="component" value="Unassembled WGS sequence"/>
</dbReference>
<sequence>MPRSHRRTLRQAAVAIAATLGLAGAAQAYVLSAYDASIHTTDTAALNAALGLAALTAVEDFEDATLVAGLTSSLAIDGRDLPNHAWDGITTTVSGYPVFTISLPGIRLFGIGISDNDGGGQTITINNLAPLDLSSVAGYRGDSSGRATYVIVRAETGDADITRIAIDGSLTPMFDHLVLSTDSGLTPAGSVPEPGSALLALAGIGALARLRRR</sequence>
<evidence type="ECO:0000313" key="4">
    <source>
        <dbReference type="Proteomes" id="UP001157167"/>
    </source>
</evidence>
<dbReference type="EMBL" id="BSPX01000124">
    <property type="protein sequence ID" value="GLT24667.1"/>
    <property type="molecule type" value="Genomic_DNA"/>
</dbReference>
<proteinExistence type="predicted"/>
<organism evidence="3 4">
    <name type="scientific">Zoogloea oryzae</name>
    <dbReference type="NCBI Taxonomy" id="310767"/>
    <lineage>
        <taxon>Bacteria</taxon>
        <taxon>Pseudomonadati</taxon>
        <taxon>Pseudomonadota</taxon>
        <taxon>Betaproteobacteria</taxon>
        <taxon>Rhodocyclales</taxon>
        <taxon>Zoogloeaceae</taxon>
        <taxon>Zoogloea</taxon>
    </lineage>
</organism>
<feature type="signal peptide" evidence="1">
    <location>
        <begin position="1"/>
        <end position="28"/>
    </location>
</feature>
<dbReference type="RefSeq" id="WP_284189844.1">
    <property type="nucleotide sequence ID" value="NZ_BSPX01000124.1"/>
</dbReference>
<dbReference type="Pfam" id="PF07589">
    <property type="entry name" value="PEP-CTERM"/>
    <property type="match status" value="1"/>
</dbReference>
<name>A0ABQ6FGC9_9RHOO</name>
<reference evidence="4" key="1">
    <citation type="journal article" date="2019" name="Int. J. Syst. Evol. Microbiol.">
        <title>The Global Catalogue of Microorganisms (GCM) 10K type strain sequencing project: providing services to taxonomists for standard genome sequencing and annotation.</title>
        <authorList>
            <consortium name="The Broad Institute Genomics Platform"/>
            <consortium name="The Broad Institute Genome Sequencing Center for Infectious Disease"/>
            <person name="Wu L."/>
            <person name="Ma J."/>
        </authorList>
    </citation>
    <scope>NUCLEOTIDE SEQUENCE [LARGE SCALE GENOMIC DNA]</scope>
    <source>
        <strain evidence="4">NBRC 102407</strain>
    </source>
</reference>
<accession>A0ABQ6FGC9</accession>
<comment type="caution">
    <text evidence="3">The sequence shown here is derived from an EMBL/GenBank/DDBJ whole genome shotgun (WGS) entry which is preliminary data.</text>
</comment>
<dbReference type="PROSITE" id="PS51318">
    <property type="entry name" value="TAT"/>
    <property type="match status" value="1"/>
</dbReference>
<protein>
    <recommendedName>
        <fullName evidence="2">Ice-binding protein C-terminal domain-containing protein</fullName>
    </recommendedName>
</protein>
<evidence type="ECO:0000256" key="1">
    <source>
        <dbReference type="SAM" id="SignalP"/>
    </source>
</evidence>
<keyword evidence="4" id="KW-1185">Reference proteome</keyword>
<feature type="chain" id="PRO_5047087401" description="Ice-binding protein C-terminal domain-containing protein" evidence="1">
    <location>
        <begin position="29"/>
        <end position="213"/>
    </location>
</feature>
<evidence type="ECO:0000259" key="2">
    <source>
        <dbReference type="Pfam" id="PF07589"/>
    </source>
</evidence>
<dbReference type="InterPro" id="IPR013424">
    <property type="entry name" value="Ice-binding_C"/>
</dbReference>